<dbReference type="AlphaFoldDB" id="A0A061SP68"/>
<accession>A0A061SP68</accession>
<feature type="non-terminal residue" evidence="2">
    <location>
        <position position="123"/>
    </location>
</feature>
<feature type="region of interest" description="Disordered" evidence="1">
    <location>
        <begin position="31"/>
        <end position="55"/>
    </location>
</feature>
<sequence>MAGVFSSCKRLRLTTKDNQFRQDKVEDLSKVAGSLSKSDSASNSFEAQPQEGLLSESKTPNVRCVVVDTGDLLCEEEVEDIQRHIAELFSGIEAQQGPGSLGFPRDEALADAEEAMACETDNG</sequence>
<organism evidence="2">
    <name type="scientific">Tetraselmis sp. GSL018</name>
    <dbReference type="NCBI Taxonomy" id="582737"/>
    <lineage>
        <taxon>Eukaryota</taxon>
        <taxon>Viridiplantae</taxon>
        <taxon>Chlorophyta</taxon>
        <taxon>core chlorophytes</taxon>
        <taxon>Chlorodendrophyceae</taxon>
        <taxon>Chlorodendrales</taxon>
        <taxon>Chlorodendraceae</taxon>
        <taxon>Tetraselmis</taxon>
    </lineage>
</organism>
<proteinExistence type="predicted"/>
<protein>
    <submittedName>
        <fullName evidence="2">Uncharacterized protein</fullName>
    </submittedName>
</protein>
<dbReference type="EMBL" id="GBEZ01000245">
    <property type="protein sequence ID" value="JAC84625.1"/>
    <property type="molecule type" value="Transcribed_RNA"/>
</dbReference>
<evidence type="ECO:0000313" key="2">
    <source>
        <dbReference type="EMBL" id="JAC84625.1"/>
    </source>
</evidence>
<evidence type="ECO:0000256" key="1">
    <source>
        <dbReference type="SAM" id="MobiDB-lite"/>
    </source>
</evidence>
<reference evidence="2" key="1">
    <citation type="submission" date="2014-05" db="EMBL/GenBank/DDBJ databases">
        <title>The transcriptome of the halophilic microalga Tetraselmis sp. GSL018 isolated from the Great Salt Lake, Utah.</title>
        <authorList>
            <person name="Jinkerson R.E."/>
            <person name="D'Adamo S."/>
            <person name="Posewitz M.C."/>
        </authorList>
    </citation>
    <scope>NUCLEOTIDE SEQUENCE</scope>
    <source>
        <strain evidence="2">GSL018</strain>
    </source>
</reference>
<name>A0A061SP68_9CHLO</name>
<gene>
    <name evidence="2" type="ORF">TSPGSL018_537</name>
</gene>
<feature type="compositionally biased region" description="Polar residues" evidence="1">
    <location>
        <begin position="35"/>
        <end position="47"/>
    </location>
</feature>